<gene>
    <name evidence="1" type="ORF">QV03_03740</name>
</gene>
<protein>
    <submittedName>
        <fullName evidence="1">Uncharacterized protein</fullName>
    </submittedName>
</protein>
<reference evidence="1 2" key="1">
    <citation type="submission" date="2014-11" db="EMBL/GenBank/DDBJ databases">
        <title>Pan-genome of Gallibacterium spp.</title>
        <authorList>
            <person name="Kudirkiene E."/>
            <person name="Bojesen A.M."/>
        </authorList>
    </citation>
    <scope>NUCLEOTIDE SEQUENCE [LARGE SCALE GENOMIC DNA]</scope>
    <source>
        <strain evidence="1 2">F 279</strain>
    </source>
</reference>
<evidence type="ECO:0000313" key="2">
    <source>
        <dbReference type="Proteomes" id="UP000092643"/>
    </source>
</evidence>
<evidence type="ECO:0000313" key="1">
    <source>
        <dbReference type="EMBL" id="OBW99301.1"/>
    </source>
</evidence>
<accession>A0A1A7PC64</accession>
<comment type="caution">
    <text evidence="1">The sequence shown here is derived from an EMBL/GenBank/DDBJ whole genome shotgun (WGS) entry which is preliminary data.</text>
</comment>
<proteinExistence type="predicted"/>
<organism evidence="1 2">
    <name type="scientific">Gallibacterium anatis</name>
    <dbReference type="NCBI Taxonomy" id="750"/>
    <lineage>
        <taxon>Bacteria</taxon>
        <taxon>Pseudomonadati</taxon>
        <taxon>Pseudomonadota</taxon>
        <taxon>Gammaproteobacteria</taxon>
        <taxon>Pasteurellales</taxon>
        <taxon>Pasteurellaceae</taxon>
        <taxon>Gallibacterium</taxon>
    </lineage>
</organism>
<name>A0A1A7PC64_9PAST</name>
<dbReference type="RefSeq" id="WP_065232057.1">
    <property type="nucleotide sequence ID" value="NZ_JTJN01000003.1"/>
</dbReference>
<dbReference type="AlphaFoldDB" id="A0A1A7PC64"/>
<dbReference type="EMBL" id="JTJO01000023">
    <property type="protein sequence ID" value="OBW99301.1"/>
    <property type="molecule type" value="Genomic_DNA"/>
</dbReference>
<sequence length="150" mass="17295">MTEKFNPDDNITSEQLFSYLKYKGMLDSNDLLKCSLCSHHSFTYTDTGNLFPSVEPFNDSPPIKYRLSLVPSLIKPKIYYSDLMNVDKNKENALKFPVDAILKNDDVLETFIKVNSRDMVVMTCNHCGNTIFIDREKIVEFLMKGEYGNE</sequence>
<dbReference type="Proteomes" id="UP000092643">
    <property type="component" value="Unassembled WGS sequence"/>
</dbReference>